<evidence type="ECO:0000259" key="4">
    <source>
        <dbReference type="Pfam" id="PF02463"/>
    </source>
</evidence>
<dbReference type="Pfam" id="PF02463">
    <property type="entry name" value="SMC_N"/>
    <property type="match status" value="1"/>
</dbReference>
<dbReference type="Pfam" id="PF06470">
    <property type="entry name" value="SMC_hinge"/>
    <property type="match status" value="1"/>
</dbReference>
<dbReference type="InterPro" id="IPR003395">
    <property type="entry name" value="RecF/RecN/SMC_N"/>
</dbReference>
<evidence type="ECO:0000256" key="1">
    <source>
        <dbReference type="ARBA" id="ARBA00023054"/>
    </source>
</evidence>
<dbReference type="SUPFAM" id="SSF52540">
    <property type="entry name" value="P-loop containing nucleoside triphosphate hydrolases"/>
    <property type="match status" value="1"/>
</dbReference>
<feature type="coiled-coil region" evidence="2">
    <location>
        <begin position="237"/>
        <end position="264"/>
    </location>
</feature>
<evidence type="ECO:0000313" key="7">
    <source>
        <dbReference type="Proteomes" id="UP000751190"/>
    </source>
</evidence>
<dbReference type="GO" id="GO:0005694">
    <property type="term" value="C:chromosome"/>
    <property type="evidence" value="ECO:0007669"/>
    <property type="project" value="InterPro"/>
</dbReference>
<evidence type="ECO:0000256" key="2">
    <source>
        <dbReference type="SAM" id="Coils"/>
    </source>
</evidence>
<gene>
    <name evidence="6" type="ORF">KFE25_007854</name>
</gene>
<dbReference type="OrthoDB" id="2021164at2759"/>
<dbReference type="PANTHER" id="PTHR43977">
    <property type="entry name" value="STRUCTURAL MAINTENANCE OF CHROMOSOMES PROTEIN 3"/>
    <property type="match status" value="1"/>
</dbReference>
<reference evidence="6" key="1">
    <citation type="submission" date="2021-05" db="EMBL/GenBank/DDBJ databases">
        <title>The genome of the haptophyte Pavlova lutheri (Diacronema luteri, Pavlovales) - a model for lipid biosynthesis in eukaryotic algae.</title>
        <authorList>
            <person name="Hulatt C.J."/>
            <person name="Posewitz M.C."/>
        </authorList>
    </citation>
    <scope>NUCLEOTIDE SEQUENCE</scope>
    <source>
        <strain evidence="6">NIVA-4/92</strain>
    </source>
</reference>
<feature type="region of interest" description="Disordered" evidence="3">
    <location>
        <begin position="1265"/>
        <end position="1292"/>
    </location>
</feature>
<dbReference type="OMA" id="TEMECIA"/>
<accession>A0A8J5XUQ4</accession>
<feature type="domain" description="SMC hinge" evidence="5">
    <location>
        <begin position="546"/>
        <end position="659"/>
    </location>
</feature>
<dbReference type="GO" id="GO:0051276">
    <property type="term" value="P:chromosome organization"/>
    <property type="evidence" value="ECO:0007669"/>
    <property type="project" value="InterPro"/>
</dbReference>
<dbReference type="Gene3D" id="3.40.50.300">
    <property type="entry name" value="P-loop containing nucleotide triphosphate hydrolases"/>
    <property type="match status" value="2"/>
</dbReference>
<keyword evidence="1 2" id="KW-0175">Coiled coil</keyword>
<dbReference type="EMBL" id="JAGTXO010000003">
    <property type="protein sequence ID" value="KAG8469336.1"/>
    <property type="molecule type" value="Genomic_DNA"/>
</dbReference>
<feature type="domain" description="RecF/RecN/SMC N-terminal" evidence="4">
    <location>
        <begin position="5"/>
        <end position="1254"/>
    </location>
</feature>
<evidence type="ECO:0000313" key="6">
    <source>
        <dbReference type="EMBL" id="KAG8469336.1"/>
    </source>
</evidence>
<evidence type="ECO:0008006" key="8">
    <source>
        <dbReference type="Google" id="ProtNLM"/>
    </source>
</evidence>
<dbReference type="InterPro" id="IPR027417">
    <property type="entry name" value="P-loop_NTPase"/>
</dbReference>
<dbReference type="InterPro" id="IPR036277">
    <property type="entry name" value="SMC_hinge_sf"/>
</dbReference>
<dbReference type="GO" id="GO:0005524">
    <property type="term" value="F:ATP binding"/>
    <property type="evidence" value="ECO:0007669"/>
    <property type="project" value="InterPro"/>
</dbReference>
<dbReference type="InterPro" id="IPR010935">
    <property type="entry name" value="SMC_hinge"/>
</dbReference>
<sequence>MPRWVESLTINGFKSFAHEQALIFERGLCVLSGPNGAGKSNVVDALLFVLGEGCAKLRAARLADLRSSSVEHAAGSLTCAVTAVIRVLADGECGRHVLVAELKAERCERRLNGESITTKALRDWLQRSGLIAEGAPYYIRQAAVQDAVQSATLYPLIVQASGCSSYLAARADATGRLRADESRLAKLNADLDQLHAACDKAEREHALVVERRMARVEHAQLELVASLAQDERRAAERLDLAERADALEASLEHTKHELAGWRAQDETFAVKLAEVNVGDADAQQRLDSLREHVERLLPQIESDEAALVEARVQMAGAAARLAQIKLNVAAATDNASGTLVKVKALHERRALLTSTEAALTGRWRGVYDRLGAQPERSSAAVRTDLQLERTRLDRLACELVATQERTRRELASSAVESSKAREALLDARQTVATLEARIADACGAHLPSEVEVAMASAADVPRARAHACAAGMQPQELQPLLSLGEAEVGRSRVALQLGRAQQEMQALARQVEERTAAPSCADAALRSKGRPIWSLASLIHVRGESAQQWSAALDALLAPASRCLVVETTADADALVQRAEHGSAQPIRVWPLDRIEPTDVGELARAHEAVIAALGGDGAAVAARPLALLESASVALEQAVAFAVGKKLLVKDGAAARRVLDAAASIGLAWSVDECVAADGTRHRHGSVRGGFDRRVASNQLVGLLVRQAIVEREARSLADEHAALDGAVARLRAEAERRALREELTDRLASARACLAAAEECARVREEHAERAASAGDAHTLLHEVVSSAQREWPAPSAQADSLNAHVMDVARAQDAIARCIRVFEAQCHARRTGIDDELALAESLDIKAHGHAEACAQLCERLEWTTSTCAKRAAAAALRLSQLDSHDLAKLDAECEVARLCFAEASRSKAALHAVVRAHEAAKARHAEALERGSVELDDVRDGMSRLDEVMRPLGVREAAWAQLLGARGDEDRRHANRHATDREPRTCAQPHVAAIARLLDRCEALMPTHEEDEEPADEPTRASRLGAWELLAADARALHAKSADALRSVEAHAASLDEARVLANADAQEQRRVELASFEAKRRTILESIRVLKEGISETDERSRAAIDASLEAISGAFGAMFTQLVPSKEATILALEGLGKAQSGDDAAHQLCVAVRARCASGEPAAGWSTDLRELSGGQRTLLSIALLVSCSLHKAGDLLVVDEVDAALDDKNVELVARLLQRVASKTQVISISHRAEFQRLASRRIAISAGSRVVDARPPPVYFRRRREASADDARPPSSTPPSDAP</sequence>
<feature type="coiled-coil region" evidence="2">
    <location>
        <begin position="177"/>
        <end position="204"/>
    </location>
</feature>
<evidence type="ECO:0000256" key="3">
    <source>
        <dbReference type="SAM" id="MobiDB-lite"/>
    </source>
</evidence>
<dbReference type="SUPFAM" id="SSF75553">
    <property type="entry name" value="Smc hinge domain"/>
    <property type="match status" value="1"/>
</dbReference>
<name>A0A8J5XUQ4_DIALT</name>
<dbReference type="Proteomes" id="UP000751190">
    <property type="component" value="Unassembled WGS sequence"/>
</dbReference>
<evidence type="ECO:0000259" key="5">
    <source>
        <dbReference type="Pfam" id="PF06470"/>
    </source>
</evidence>
<keyword evidence="7" id="KW-1185">Reference proteome</keyword>
<organism evidence="6 7">
    <name type="scientific">Diacronema lutheri</name>
    <name type="common">Unicellular marine alga</name>
    <name type="synonym">Monochrysis lutheri</name>
    <dbReference type="NCBI Taxonomy" id="2081491"/>
    <lineage>
        <taxon>Eukaryota</taxon>
        <taxon>Haptista</taxon>
        <taxon>Haptophyta</taxon>
        <taxon>Pavlovophyceae</taxon>
        <taxon>Pavlovales</taxon>
        <taxon>Pavlovaceae</taxon>
        <taxon>Diacronema</taxon>
    </lineage>
</organism>
<protein>
    <recommendedName>
        <fullName evidence="8">Structural maintenance of chromosomes protein</fullName>
    </recommendedName>
</protein>
<comment type="caution">
    <text evidence="6">The sequence shown here is derived from an EMBL/GenBank/DDBJ whole genome shotgun (WGS) entry which is preliminary data.</text>
</comment>
<proteinExistence type="predicted"/>